<sequence>MFIRLNNQERTVMLDVINGFANGWVATPVISSFARHGVFEVLSARPMTLKKLASRCRGNVGHLRVALRLLYELGWIERLEPDQYEAAKGAALAQQLPSDLADLINLSMTHALQAEQPERLLGWLERCGTGWAGADPAVVRVLDGALLAPLLAKLSTLGNHVLEQAQLKEISIAALQAVQNLFVQRGWGQVGVAGFRLTPSGQALLASSGALGVVVSYVTMFRGIDELLFGKAEGVFDADEQGHESHIDRTLNVTASGLQHQSHFAELDTLILRIFDQSPLDNQPRYIADMGCGDGSLLRRIYELVKTRSARGQALTDYPLTLIGADYNALALEATGKTLAGLPHVLVRADIADPQQLIADLAAAAAAAEAGLFPEEGMSQAIPKQMDFTRISLHRLVPQPYTVRHPVRSDLRRLKQLDRICQPKALHTPVAEIKRRVCDLAQEQWVLEFDGQIVAALYTQRIESLEALRASCYQDMARLHRPQGRCVQLLGLFVAPEMQGRGFSDALISLILAYSATLDGVSAVVGVTRCANFIRRQPVCSLDDYIQSRNERGQLIDPMLHFHTSHGAALREVLRRFRPEDTDNQGAGILIEYSLRSGGMAVAETAVTTAVTLALPELATRAVDQIESAVSSTVMQVLGSQRAAAYGLQLWNARGDYGVFYGADKCAPSIANNRNPRLYLNFNFILNLHFSLNLSQSCVCCTGS</sequence>
<dbReference type="InterPro" id="IPR029063">
    <property type="entry name" value="SAM-dependent_MTases_sf"/>
</dbReference>
<dbReference type="SUPFAM" id="SSF46785">
    <property type="entry name" value="Winged helix' DNA-binding domain"/>
    <property type="match status" value="1"/>
</dbReference>
<dbReference type="Pfam" id="PF23526">
    <property type="entry name" value="AprA_N"/>
    <property type="match status" value="1"/>
</dbReference>
<gene>
    <name evidence="2" type="ORF">BGZ96_006126</name>
</gene>
<dbReference type="InterPro" id="IPR036390">
    <property type="entry name" value="WH_DNA-bd_sf"/>
</dbReference>
<dbReference type="InterPro" id="IPR036388">
    <property type="entry name" value="WH-like_DNA-bd_sf"/>
</dbReference>
<dbReference type="Pfam" id="PF00583">
    <property type="entry name" value="Acetyltransf_1"/>
    <property type="match status" value="1"/>
</dbReference>
<dbReference type="Pfam" id="PF23589">
    <property type="entry name" value="WHD_AprA"/>
    <property type="match status" value="1"/>
</dbReference>
<dbReference type="Proteomes" id="UP001194696">
    <property type="component" value="Unassembled WGS sequence"/>
</dbReference>
<dbReference type="SUPFAM" id="SSF55729">
    <property type="entry name" value="Acyl-CoA N-acyltransferases (Nat)"/>
    <property type="match status" value="1"/>
</dbReference>
<dbReference type="InterPro" id="IPR056395">
    <property type="entry name" value="WH_AprA"/>
</dbReference>
<dbReference type="PROSITE" id="PS51186">
    <property type="entry name" value="GNAT"/>
    <property type="match status" value="1"/>
</dbReference>
<dbReference type="Pfam" id="PF23525">
    <property type="entry name" value="Methyltransf_36"/>
    <property type="match status" value="1"/>
</dbReference>
<dbReference type="Gene3D" id="3.40.630.30">
    <property type="match status" value="1"/>
</dbReference>
<dbReference type="InterPro" id="IPR056394">
    <property type="entry name" value="AprA-like_N"/>
</dbReference>
<comment type="caution">
    <text evidence="2">The sequence shown here is derived from an EMBL/GenBank/DDBJ whole genome shotgun (WGS) entry which is preliminary data.</text>
</comment>
<dbReference type="EMBL" id="JAAAIM010000295">
    <property type="protein sequence ID" value="KAG0290398.1"/>
    <property type="molecule type" value="Genomic_DNA"/>
</dbReference>
<proteinExistence type="predicted"/>
<feature type="domain" description="N-acetyltransferase" evidence="1">
    <location>
        <begin position="401"/>
        <end position="596"/>
    </location>
</feature>
<evidence type="ECO:0000313" key="2">
    <source>
        <dbReference type="EMBL" id="KAG0290398.1"/>
    </source>
</evidence>
<name>A0ABQ7K5D7_9FUNG</name>
<dbReference type="InterPro" id="IPR000182">
    <property type="entry name" value="GNAT_dom"/>
</dbReference>
<dbReference type="Gene3D" id="1.10.10.10">
    <property type="entry name" value="Winged helix-like DNA-binding domain superfamily/Winged helix DNA-binding domain"/>
    <property type="match status" value="1"/>
</dbReference>
<dbReference type="InterPro" id="IPR056393">
    <property type="entry name" value="AprA-like_MT2"/>
</dbReference>
<dbReference type="SUPFAM" id="SSF53335">
    <property type="entry name" value="S-adenosyl-L-methionine-dependent methyltransferases"/>
    <property type="match status" value="1"/>
</dbReference>
<organism evidence="2 3">
    <name type="scientific">Linnemannia gamsii</name>
    <dbReference type="NCBI Taxonomy" id="64522"/>
    <lineage>
        <taxon>Eukaryota</taxon>
        <taxon>Fungi</taxon>
        <taxon>Fungi incertae sedis</taxon>
        <taxon>Mucoromycota</taxon>
        <taxon>Mortierellomycotina</taxon>
        <taxon>Mortierellomycetes</taxon>
        <taxon>Mortierellales</taxon>
        <taxon>Mortierellaceae</taxon>
        <taxon>Linnemannia</taxon>
    </lineage>
</organism>
<protein>
    <recommendedName>
        <fullName evidence="1">N-acetyltransferase domain-containing protein</fullName>
    </recommendedName>
</protein>
<evidence type="ECO:0000259" key="1">
    <source>
        <dbReference type="PROSITE" id="PS51186"/>
    </source>
</evidence>
<accession>A0ABQ7K5D7</accession>
<evidence type="ECO:0000313" key="3">
    <source>
        <dbReference type="Proteomes" id="UP001194696"/>
    </source>
</evidence>
<dbReference type="InterPro" id="IPR016181">
    <property type="entry name" value="Acyl_CoA_acyltransferase"/>
</dbReference>
<reference evidence="2 3" key="1">
    <citation type="journal article" date="2020" name="Fungal Divers.">
        <title>Resolving the Mortierellaceae phylogeny through synthesis of multi-gene phylogenetics and phylogenomics.</title>
        <authorList>
            <person name="Vandepol N."/>
            <person name="Liber J."/>
            <person name="Desiro A."/>
            <person name="Na H."/>
            <person name="Kennedy M."/>
            <person name="Barry K."/>
            <person name="Grigoriev I.V."/>
            <person name="Miller A.N."/>
            <person name="O'Donnell K."/>
            <person name="Stajich J.E."/>
            <person name="Bonito G."/>
        </authorList>
    </citation>
    <scope>NUCLEOTIDE SEQUENCE [LARGE SCALE GENOMIC DNA]</scope>
    <source>
        <strain evidence="2 3">AD045</strain>
    </source>
</reference>
<keyword evidence="3" id="KW-1185">Reference proteome</keyword>